<keyword evidence="4" id="KW-1185">Reference proteome</keyword>
<organism evidence="3 4">
    <name type="scientific">Chondromyces apiculatus DSM 436</name>
    <dbReference type="NCBI Taxonomy" id="1192034"/>
    <lineage>
        <taxon>Bacteria</taxon>
        <taxon>Pseudomonadati</taxon>
        <taxon>Myxococcota</taxon>
        <taxon>Polyangia</taxon>
        <taxon>Polyangiales</taxon>
        <taxon>Polyangiaceae</taxon>
        <taxon>Chondromyces</taxon>
    </lineage>
</organism>
<accession>A0A017TBU5</accession>
<protein>
    <submittedName>
        <fullName evidence="3">Uncharacterized protein</fullName>
    </submittedName>
</protein>
<keyword evidence="2" id="KW-0812">Transmembrane</keyword>
<feature type="compositionally biased region" description="Low complexity" evidence="1">
    <location>
        <begin position="770"/>
        <end position="781"/>
    </location>
</feature>
<keyword evidence="2" id="KW-0472">Membrane</keyword>
<gene>
    <name evidence="3" type="ORF">CAP_1460</name>
</gene>
<dbReference type="STRING" id="1192034.CAP_1460"/>
<keyword evidence="2" id="KW-1133">Transmembrane helix</keyword>
<dbReference type="EMBL" id="ASRX01000014">
    <property type="protein sequence ID" value="EYF06763.1"/>
    <property type="molecule type" value="Genomic_DNA"/>
</dbReference>
<reference evidence="3 4" key="1">
    <citation type="submission" date="2013-05" db="EMBL/GenBank/DDBJ databases">
        <title>Genome assembly of Chondromyces apiculatus DSM 436.</title>
        <authorList>
            <person name="Sharma G."/>
            <person name="Khatri I."/>
            <person name="Kaur C."/>
            <person name="Mayilraj S."/>
            <person name="Subramanian S."/>
        </authorList>
    </citation>
    <scope>NUCLEOTIDE SEQUENCE [LARGE SCALE GENOMIC DNA]</scope>
    <source>
        <strain evidence="3 4">DSM 436</strain>
    </source>
</reference>
<feature type="transmembrane region" description="Helical" evidence="2">
    <location>
        <begin position="263"/>
        <end position="286"/>
    </location>
</feature>
<feature type="transmembrane region" description="Helical" evidence="2">
    <location>
        <begin position="235"/>
        <end position="257"/>
    </location>
</feature>
<evidence type="ECO:0000256" key="2">
    <source>
        <dbReference type="SAM" id="Phobius"/>
    </source>
</evidence>
<name>A0A017TBU5_9BACT</name>
<comment type="caution">
    <text evidence="3">The sequence shown here is derived from an EMBL/GenBank/DDBJ whole genome shotgun (WGS) entry which is preliminary data.</text>
</comment>
<dbReference type="Proteomes" id="UP000019678">
    <property type="component" value="Unassembled WGS sequence"/>
</dbReference>
<evidence type="ECO:0000256" key="1">
    <source>
        <dbReference type="SAM" id="MobiDB-lite"/>
    </source>
</evidence>
<feature type="region of interest" description="Disordered" evidence="1">
    <location>
        <begin position="768"/>
        <end position="791"/>
    </location>
</feature>
<proteinExistence type="predicted"/>
<evidence type="ECO:0000313" key="3">
    <source>
        <dbReference type="EMBL" id="EYF06763.1"/>
    </source>
</evidence>
<evidence type="ECO:0000313" key="4">
    <source>
        <dbReference type="Proteomes" id="UP000019678"/>
    </source>
</evidence>
<dbReference type="AlphaFoldDB" id="A0A017TBU5"/>
<sequence length="791" mass="81503">MRRLPAWLDGGVAAVAVGILVTSVGPLPGVDAAGRGWAVQAAGDAAPSERAVLVTVSPETLRGGTCGRALAEVLRAGEVRGALLLEPLDALCALDAASGAALDKVPAHATPPNASLGVGSLHLRGGAVVGFTPEAEGALGTLGLVPERWVTPHAVPVMALGDLAQGAVPPEVLRGRVALVAMGTSGALLPGDGAAALLGGLAEGGGRREAPFWAAPLFVLAAGALMRWASRRGVLAATLAFATLAAALFGGQVLLAGRVVAGLLPMASAFLGMAVAFVGVLSTRAFKASAAARKAGGLLERAAPSRMESMYTLSDADFWLRVARLAEQAHPSDAALVADLPPAGWHLRFWNDRQGGERMVAEKRRDVRRTPFSDTPGVYKNQALKGFLTREEMPVVAIPLIASGDLEGYVFLCGTAAETTFTREPERAERLGRELGLLARRRRLARSVVVAGGGRDKALVTGAEGVLGDLRLLGAAMRGTPAEVLVADTFGDVRIMSRELLAWLKAREVSVPPEGPGGVLAPGSLSLSEVLAVAKGVGAEKGANTRAASQILTRVMEREEGLDVPVAGPEPAVLHVRAVRQEADGLSWVAGYVAALTRVESGGAAANVRSISGRDSFDPLVPFALGEVVVDAVAACARGSGRALKLDPIRGATHTLGHRAELSQALEAFLLDISSRALPGHQPAVSVRDTPQGPQLSILDVGFGLGLPESALERVLVAPSAAPSGLETLGRLIVAVEDSHGQAELRTNDGWGITLVMTFLRAQPRLGQETARATPAPASSPNVYALGRKQG</sequence>